<feature type="compositionally biased region" description="Polar residues" evidence="1">
    <location>
        <begin position="60"/>
        <end position="79"/>
    </location>
</feature>
<dbReference type="VEuPathDB" id="FungiDB:FPRO_04325"/>
<evidence type="ECO:0000313" key="3">
    <source>
        <dbReference type="Proteomes" id="UP000183971"/>
    </source>
</evidence>
<reference evidence="3" key="1">
    <citation type="journal article" date="2016" name="Genome Biol. Evol.">
        <title>Comparative 'omics' of the Fusarium fujikuroi species complex highlights differences in genetic potential and metabolite synthesis.</title>
        <authorList>
            <person name="Niehaus E.-M."/>
            <person name="Muensterkoetter M."/>
            <person name="Proctor R.H."/>
            <person name="Brown D.W."/>
            <person name="Sharon A."/>
            <person name="Idan Y."/>
            <person name="Oren-Young L."/>
            <person name="Sieber C.M."/>
            <person name="Novak O."/>
            <person name="Pencik A."/>
            <person name="Tarkowska D."/>
            <person name="Hromadova K."/>
            <person name="Freeman S."/>
            <person name="Maymon M."/>
            <person name="Elazar M."/>
            <person name="Youssef S.A."/>
            <person name="El-Shabrawy E.S.M."/>
            <person name="Shalaby A.B.A."/>
            <person name="Houterman P."/>
            <person name="Brock N.L."/>
            <person name="Burkhardt I."/>
            <person name="Tsavkelova E.A."/>
            <person name="Dickschat J.S."/>
            <person name="Galuszka P."/>
            <person name="Gueldener U."/>
            <person name="Tudzynski B."/>
        </authorList>
    </citation>
    <scope>NUCLEOTIDE SEQUENCE [LARGE SCALE GENOMIC DNA]</scope>
    <source>
        <strain evidence="3">ET1</strain>
    </source>
</reference>
<evidence type="ECO:0000313" key="2">
    <source>
        <dbReference type="EMBL" id="CZR39428.1"/>
    </source>
</evidence>
<keyword evidence="3" id="KW-1185">Reference proteome</keyword>
<dbReference type="Proteomes" id="UP000183971">
    <property type="component" value="Unassembled WGS sequence"/>
</dbReference>
<feature type="region of interest" description="Disordered" evidence="1">
    <location>
        <begin position="45"/>
        <end position="91"/>
    </location>
</feature>
<sequence>MNCGPLSSLEFSNFGTQMKLRYISLPQLAPRTLKETSFEAGYLKDNLPITPSKRKRGATVQDSSDGSQRAKSSVLSGETRQQEGPHRLSYVKYKEGITKAKALEFETLSPDGTETRGSERRNTTRKSSLHLPGCESLDLLRQGPKTPIPYIPQTLQVNDRMMPCKLISDEFAEYFEVIKEVYKGRSKT</sequence>
<feature type="compositionally biased region" description="Basic and acidic residues" evidence="1">
    <location>
        <begin position="80"/>
        <end position="91"/>
    </location>
</feature>
<dbReference type="AlphaFoldDB" id="A0A1L7VFN0"/>
<dbReference type="GeneID" id="42049209"/>
<evidence type="ECO:0000256" key="1">
    <source>
        <dbReference type="SAM" id="MobiDB-lite"/>
    </source>
</evidence>
<protein>
    <submittedName>
        <fullName evidence="2">Uncharacterized protein</fullName>
    </submittedName>
</protein>
<name>A0A1L7VFN0_FUSPR</name>
<dbReference type="RefSeq" id="XP_031080021.1">
    <property type="nucleotide sequence ID" value="XM_031229823.1"/>
</dbReference>
<proteinExistence type="predicted"/>
<organism evidence="2 3">
    <name type="scientific">Fusarium proliferatum (strain ET1)</name>
    <name type="common">Orchid endophyte fungus</name>
    <dbReference type="NCBI Taxonomy" id="1227346"/>
    <lineage>
        <taxon>Eukaryota</taxon>
        <taxon>Fungi</taxon>
        <taxon>Dikarya</taxon>
        <taxon>Ascomycota</taxon>
        <taxon>Pezizomycotina</taxon>
        <taxon>Sordariomycetes</taxon>
        <taxon>Hypocreomycetidae</taxon>
        <taxon>Hypocreales</taxon>
        <taxon>Nectriaceae</taxon>
        <taxon>Fusarium</taxon>
        <taxon>Fusarium fujikuroi species complex</taxon>
    </lineage>
</organism>
<gene>
    <name evidence="2" type="ORF">FPRO_04325</name>
</gene>
<comment type="caution">
    <text evidence="2">The sequence shown here is derived from an EMBL/GenBank/DDBJ whole genome shotgun (WGS) entry which is preliminary data.</text>
</comment>
<dbReference type="EMBL" id="FJOF01000004">
    <property type="protein sequence ID" value="CZR39428.1"/>
    <property type="molecule type" value="Genomic_DNA"/>
</dbReference>
<feature type="region of interest" description="Disordered" evidence="1">
    <location>
        <begin position="108"/>
        <end position="130"/>
    </location>
</feature>
<accession>A0A1L7VFN0</accession>
<feature type="compositionally biased region" description="Basic and acidic residues" evidence="1">
    <location>
        <begin position="113"/>
        <end position="122"/>
    </location>
</feature>